<accession>A0A1R2CHK8</accession>
<dbReference type="OrthoDB" id="304995at2759"/>
<proteinExistence type="predicted"/>
<keyword evidence="2" id="KW-1185">Reference proteome</keyword>
<comment type="caution">
    <text evidence="1">The sequence shown here is derived from an EMBL/GenBank/DDBJ whole genome shotgun (WGS) entry which is preliminary data.</text>
</comment>
<reference evidence="1 2" key="1">
    <citation type="submission" date="2016-11" db="EMBL/GenBank/DDBJ databases">
        <title>The macronuclear genome of Stentor coeruleus: a giant cell with tiny introns.</title>
        <authorList>
            <person name="Slabodnick M."/>
            <person name="Ruby J.G."/>
            <person name="Reiff S.B."/>
            <person name="Swart E.C."/>
            <person name="Gosai S."/>
            <person name="Prabakaran S."/>
            <person name="Witkowska E."/>
            <person name="Larue G.E."/>
            <person name="Fisher S."/>
            <person name="Freeman R.M."/>
            <person name="Gunawardena J."/>
            <person name="Chu W."/>
            <person name="Stover N.A."/>
            <person name="Gregory B.D."/>
            <person name="Nowacki M."/>
            <person name="Derisi J."/>
            <person name="Roy S.W."/>
            <person name="Marshall W.F."/>
            <person name="Sood P."/>
        </authorList>
    </citation>
    <scope>NUCLEOTIDE SEQUENCE [LARGE SCALE GENOMIC DNA]</scope>
    <source>
        <strain evidence="1">WM001</strain>
    </source>
</reference>
<sequence length="182" mass="21239">MSSKFLERFRASIEQKTSIYSTINPISKKLNPAQLHDPGSSQDYYTDFPTEPSVPNRLGLKTIITRRKLIKSPSPVLEKIIQPFDRKLLPIKSVKEYTKSASRTRKVKSDVNRSYDSPSFDLKNEKSYSPYSWKDYKNIKPTKYMLLGGLGPNIGHENWKKANEKKQKMIDYWREVKEKNYA</sequence>
<organism evidence="1 2">
    <name type="scientific">Stentor coeruleus</name>
    <dbReference type="NCBI Taxonomy" id="5963"/>
    <lineage>
        <taxon>Eukaryota</taxon>
        <taxon>Sar</taxon>
        <taxon>Alveolata</taxon>
        <taxon>Ciliophora</taxon>
        <taxon>Postciliodesmatophora</taxon>
        <taxon>Heterotrichea</taxon>
        <taxon>Heterotrichida</taxon>
        <taxon>Stentoridae</taxon>
        <taxon>Stentor</taxon>
    </lineage>
</organism>
<dbReference type="AlphaFoldDB" id="A0A1R2CHK8"/>
<protein>
    <submittedName>
        <fullName evidence="1">Uncharacterized protein</fullName>
    </submittedName>
</protein>
<dbReference type="Proteomes" id="UP000187209">
    <property type="component" value="Unassembled WGS sequence"/>
</dbReference>
<dbReference type="EMBL" id="MPUH01000150">
    <property type="protein sequence ID" value="OMJ88478.1"/>
    <property type="molecule type" value="Genomic_DNA"/>
</dbReference>
<gene>
    <name evidence="1" type="ORF">SteCoe_9607</name>
</gene>
<evidence type="ECO:0000313" key="1">
    <source>
        <dbReference type="EMBL" id="OMJ88478.1"/>
    </source>
</evidence>
<name>A0A1R2CHK8_9CILI</name>
<evidence type="ECO:0000313" key="2">
    <source>
        <dbReference type="Proteomes" id="UP000187209"/>
    </source>
</evidence>